<evidence type="ECO:0000256" key="6">
    <source>
        <dbReference type="SAM" id="Phobius"/>
    </source>
</evidence>
<evidence type="ECO:0000256" key="3">
    <source>
        <dbReference type="ARBA" id="ARBA00022692"/>
    </source>
</evidence>
<accession>A0A8T2IH70</accession>
<dbReference type="OrthoDB" id="9450608at2759"/>
<protein>
    <submittedName>
        <fullName evidence="7">Uncharacterized protein</fullName>
    </submittedName>
</protein>
<dbReference type="PANTHER" id="PTHR14198:SF4">
    <property type="entry name" value="TRANSMEMBRANE 4 L6 FAMILY MEMBER 5"/>
    <property type="match status" value="1"/>
</dbReference>
<dbReference type="Pfam" id="PF05805">
    <property type="entry name" value="L6_membrane"/>
    <property type="match status" value="1"/>
</dbReference>
<dbReference type="GO" id="GO:0016020">
    <property type="term" value="C:membrane"/>
    <property type="evidence" value="ECO:0007669"/>
    <property type="project" value="UniProtKB-SubCell"/>
</dbReference>
<dbReference type="EMBL" id="JAACNH010000436">
    <property type="protein sequence ID" value="KAG8430997.1"/>
    <property type="molecule type" value="Genomic_DNA"/>
</dbReference>
<organism evidence="7 8">
    <name type="scientific">Hymenochirus boettgeri</name>
    <name type="common">Congo dwarf clawed frog</name>
    <dbReference type="NCBI Taxonomy" id="247094"/>
    <lineage>
        <taxon>Eukaryota</taxon>
        <taxon>Metazoa</taxon>
        <taxon>Chordata</taxon>
        <taxon>Craniata</taxon>
        <taxon>Vertebrata</taxon>
        <taxon>Euteleostomi</taxon>
        <taxon>Amphibia</taxon>
        <taxon>Batrachia</taxon>
        <taxon>Anura</taxon>
        <taxon>Pipoidea</taxon>
        <taxon>Pipidae</taxon>
        <taxon>Pipinae</taxon>
        <taxon>Hymenochirus</taxon>
    </lineage>
</organism>
<evidence type="ECO:0000256" key="2">
    <source>
        <dbReference type="ARBA" id="ARBA00006193"/>
    </source>
</evidence>
<keyword evidence="3 6" id="KW-0812">Transmembrane</keyword>
<evidence type="ECO:0000313" key="7">
    <source>
        <dbReference type="EMBL" id="KAG8430997.1"/>
    </source>
</evidence>
<keyword evidence="4 6" id="KW-1133">Transmembrane helix</keyword>
<proteinExistence type="inferred from homology"/>
<comment type="caution">
    <text evidence="7">The sequence shown here is derived from an EMBL/GenBank/DDBJ whole genome shotgun (WGS) entry which is preliminary data.</text>
</comment>
<evidence type="ECO:0000313" key="8">
    <source>
        <dbReference type="Proteomes" id="UP000812440"/>
    </source>
</evidence>
<dbReference type="PANTHER" id="PTHR14198">
    <property type="entry name" value="TRANSMEMBRANE 4 L6 FAMILY MEMBER 1-RELATED"/>
    <property type="match status" value="1"/>
</dbReference>
<sequence>CCARCSHPYLGHVEVSIVGGLWYGLVRWTPVLKKMTNGYHFKELNESYLFNKTSWDECTEPKNIVMWNVVLFSMLLGLSALEFVLCAIQTINALMGVLCGDCRKKGKNDG</sequence>
<feature type="transmembrane region" description="Helical" evidence="6">
    <location>
        <begin position="64"/>
        <end position="88"/>
    </location>
</feature>
<gene>
    <name evidence="7" type="ORF">GDO86_019593</name>
</gene>
<feature type="non-terminal residue" evidence="7">
    <location>
        <position position="110"/>
    </location>
</feature>
<name>A0A8T2IH70_9PIPI</name>
<reference evidence="7" key="1">
    <citation type="thesis" date="2020" institute="ProQuest LLC" country="789 East Eisenhower Parkway, Ann Arbor, MI, USA">
        <title>Comparative Genomics and Chromosome Evolution.</title>
        <authorList>
            <person name="Mudd A.B."/>
        </authorList>
    </citation>
    <scope>NUCLEOTIDE SEQUENCE</scope>
    <source>
        <strain evidence="7">Female2</strain>
        <tissue evidence="7">Blood</tissue>
    </source>
</reference>
<comment type="subcellular location">
    <subcellularLocation>
        <location evidence="1">Membrane</location>
        <topology evidence="1">Multi-pass membrane protein</topology>
    </subcellularLocation>
</comment>
<evidence type="ECO:0000256" key="1">
    <source>
        <dbReference type="ARBA" id="ARBA00004141"/>
    </source>
</evidence>
<evidence type="ECO:0000256" key="5">
    <source>
        <dbReference type="ARBA" id="ARBA00023136"/>
    </source>
</evidence>
<comment type="similarity">
    <text evidence="2">Belongs to the L6 tetraspanin family.</text>
</comment>
<evidence type="ECO:0000256" key="4">
    <source>
        <dbReference type="ARBA" id="ARBA00022989"/>
    </source>
</evidence>
<dbReference type="AlphaFoldDB" id="A0A8T2IH70"/>
<dbReference type="InterPro" id="IPR008661">
    <property type="entry name" value="L6_membrane"/>
</dbReference>
<keyword evidence="5 6" id="KW-0472">Membrane</keyword>
<dbReference type="Proteomes" id="UP000812440">
    <property type="component" value="Unassembled WGS sequence"/>
</dbReference>
<keyword evidence="8" id="KW-1185">Reference proteome</keyword>